<dbReference type="InterPro" id="IPR012902">
    <property type="entry name" value="N_methyl_site"/>
</dbReference>
<dbReference type="EMBL" id="SWDV01000002">
    <property type="protein sequence ID" value="TLX80790.1"/>
    <property type="molecule type" value="Genomic_DNA"/>
</dbReference>
<gene>
    <name evidence="3" type="primary">pilV</name>
    <name evidence="3" type="ORF">FAS41_03845</name>
</gene>
<feature type="region of interest" description="Disordered" evidence="1">
    <location>
        <begin position="167"/>
        <end position="189"/>
    </location>
</feature>
<sequence>MTRNAQHGITMIEVLVTLLVFTVGLLGVAALQLNALKGTADSNQRSQATWVMQELAERMRANSVGAESSYTTAPNCSTLPTTWCADHFNPISGAKVNAATCTSDQMAAFDRWEAQCSYAASTTYAANATAAAGRYTSTDFLTAPSQGAALTVNANNHLITLTSRWKSKGDEAKQQSSESVLSASLGVRR</sequence>
<accession>A0A5R9RSM3</accession>
<keyword evidence="4" id="KW-1185">Reference proteome</keyword>
<evidence type="ECO:0000256" key="1">
    <source>
        <dbReference type="SAM" id="MobiDB-lite"/>
    </source>
</evidence>
<feature type="domain" description="Type IV pilin Tt1218-like" evidence="2">
    <location>
        <begin position="30"/>
        <end position="112"/>
    </location>
</feature>
<dbReference type="Pfam" id="PF22150">
    <property type="entry name" value="Tt1218-like"/>
    <property type="match status" value="1"/>
</dbReference>
<proteinExistence type="predicted"/>
<evidence type="ECO:0000313" key="3">
    <source>
        <dbReference type="EMBL" id="TLX80790.1"/>
    </source>
</evidence>
<dbReference type="Proteomes" id="UP000306635">
    <property type="component" value="Unassembled WGS sequence"/>
</dbReference>
<reference evidence="3 4" key="1">
    <citation type="submission" date="2019-04" db="EMBL/GenBank/DDBJ databases">
        <authorList>
            <person name="Li M."/>
        </authorList>
    </citation>
    <scope>NUCLEOTIDE SEQUENCE [LARGE SCALE GENOMIC DNA]</scope>
    <source>
        <strain evidence="3 4">LAM1902</strain>
    </source>
</reference>
<organism evidence="3 4">
    <name type="scientific">Pseudomonas nicosulfuronedens</name>
    <dbReference type="NCBI Taxonomy" id="2571105"/>
    <lineage>
        <taxon>Bacteria</taxon>
        <taxon>Pseudomonadati</taxon>
        <taxon>Pseudomonadota</taxon>
        <taxon>Gammaproteobacteria</taxon>
        <taxon>Pseudomonadales</taxon>
        <taxon>Pseudomonadaceae</taxon>
        <taxon>Pseudomonas</taxon>
    </lineage>
</organism>
<comment type="caution">
    <text evidence="3">The sequence shown here is derived from an EMBL/GenBank/DDBJ whole genome shotgun (WGS) entry which is preliminary data.</text>
</comment>
<evidence type="ECO:0000313" key="4">
    <source>
        <dbReference type="Proteomes" id="UP000306635"/>
    </source>
</evidence>
<dbReference type="Pfam" id="PF07963">
    <property type="entry name" value="N_methyl"/>
    <property type="match status" value="1"/>
</dbReference>
<dbReference type="InterPro" id="IPR054402">
    <property type="entry name" value="Tt1218-like_dom"/>
</dbReference>
<evidence type="ECO:0000259" key="2">
    <source>
        <dbReference type="Pfam" id="PF22150"/>
    </source>
</evidence>
<dbReference type="RefSeq" id="WP_138520309.1">
    <property type="nucleotide sequence ID" value="NZ_JAOCBK010000001.1"/>
</dbReference>
<name>A0A5R9RSM3_9PSED</name>
<dbReference type="InterPro" id="IPR013362">
    <property type="entry name" value="Pilus_4_PilV"/>
</dbReference>
<dbReference type="OrthoDB" id="6887418at2"/>
<protein>
    <submittedName>
        <fullName evidence="3">Type IV pilus modification protein PilV</fullName>
    </submittedName>
</protein>
<dbReference type="NCBIfam" id="TIGR02523">
    <property type="entry name" value="type_IV_pilV"/>
    <property type="match status" value="1"/>
</dbReference>
<dbReference type="AlphaFoldDB" id="A0A5R9RSM3"/>